<organism evidence="1 2">
    <name type="scientific">Araneus ventricosus</name>
    <name type="common">Orbweaver spider</name>
    <name type="synonym">Epeira ventricosa</name>
    <dbReference type="NCBI Taxonomy" id="182803"/>
    <lineage>
        <taxon>Eukaryota</taxon>
        <taxon>Metazoa</taxon>
        <taxon>Ecdysozoa</taxon>
        <taxon>Arthropoda</taxon>
        <taxon>Chelicerata</taxon>
        <taxon>Arachnida</taxon>
        <taxon>Araneae</taxon>
        <taxon>Araneomorphae</taxon>
        <taxon>Entelegynae</taxon>
        <taxon>Araneoidea</taxon>
        <taxon>Araneidae</taxon>
        <taxon>Araneus</taxon>
    </lineage>
</organism>
<evidence type="ECO:0000313" key="1">
    <source>
        <dbReference type="EMBL" id="GBM13940.1"/>
    </source>
</evidence>
<dbReference type="OrthoDB" id="10022108at2759"/>
<gene>
    <name evidence="1" type="ORF">AVEN_152370_1</name>
</gene>
<evidence type="ECO:0008006" key="3">
    <source>
        <dbReference type="Google" id="ProtNLM"/>
    </source>
</evidence>
<accession>A0A4Y2DB47</accession>
<name>A0A4Y2DB47_ARAVE</name>
<dbReference type="EMBL" id="BGPR01000336">
    <property type="protein sequence ID" value="GBM13940.1"/>
    <property type="molecule type" value="Genomic_DNA"/>
</dbReference>
<sequence>MVNFSIKSDYGGNWITSVEPDIYAGIKKGKGLFFEWGFHRIDDFHSARYCTKCGSVGHSEAKCIETPKCYKCGDNLIPSTCNKIECIGCKDNNLKFDKKDTIDHLSRDRKCPIFVEAINRVIINTDYGVS</sequence>
<dbReference type="AlphaFoldDB" id="A0A4Y2DB47"/>
<dbReference type="Proteomes" id="UP000499080">
    <property type="component" value="Unassembled WGS sequence"/>
</dbReference>
<evidence type="ECO:0000313" key="2">
    <source>
        <dbReference type="Proteomes" id="UP000499080"/>
    </source>
</evidence>
<protein>
    <recommendedName>
        <fullName evidence="3">CCHC-type domain-containing protein</fullName>
    </recommendedName>
</protein>
<proteinExistence type="predicted"/>
<keyword evidence="2" id="KW-1185">Reference proteome</keyword>
<reference evidence="1 2" key="1">
    <citation type="journal article" date="2019" name="Sci. Rep.">
        <title>Orb-weaving spider Araneus ventricosus genome elucidates the spidroin gene catalogue.</title>
        <authorList>
            <person name="Kono N."/>
            <person name="Nakamura H."/>
            <person name="Ohtoshi R."/>
            <person name="Moran D.A.P."/>
            <person name="Shinohara A."/>
            <person name="Yoshida Y."/>
            <person name="Fujiwara M."/>
            <person name="Mori M."/>
            <person name="Tomita M."/>
            <person name="Arakawa K."/>
        </authorList>
    </citation>
    <scope>NUCLEOTIDE SEQUENCE [LARGE SCALE GENOMIC DNA]</scope>
</reference>
<comment type="caution">
    <text evidence="1">The sequence shown here is derived from an EMBL/GenBank/DDBJ whole genome shotgun (WGS) entry which is preliminary data.</text>
</comment>